<keyword evidence="2" id="KW-1185">Reference proteome</keyword>
<evidence type="ECO:0000313" key="2">
    <source>
        <dbReference type="Proteomes" id="UP000199169"/>
    </source>
</evidence>
<dbReference type="Proteomes" id="UP000199169">
    <property type="component" value="Unassembled WGS sequence"/>
</dbReference>
<organism evidence="1 2">
    <name type="scientific">Candidatus Accumulibacter aalborgensis</name>
    <dbReference type="NCBI Taxonomy" id="1860102"/>
    <lineage>
        <taxon>Bacteria</taxon>
        <taxon>Pseudomonadati</taxon>
        <taxon>Pseudomonadota</taxon>
        <taxon>Betaproteobacteria</taxon>
        <taxon>Candidatus Accumulibacter</taxon>
    </lineage>
</organism>
<evidence type="ECO:0000313" key="1">
    <source>
        <dbReference type="EMBL" id="SBT08191.1"/>
    </source>
</evidence>
<protein>
    <submittedName>
        <fullName evidence="1">Uncharacterized protein</fullName>
    </submittedName>
</protein>
<sequence>MIELHDKKAQRQTNIQHCHEKDIILPTCAHLQDPGLIPASVKSELANIGLWDVQVKALFGINWDDQAVAQGGVFDDAKSRSCPPQAGC</sequence>
<dbReference type="STRING" id="1860102.ACCAA_550027"/>
<reference evidence="2" key="1">
    <citation type="submission" date="2016-06" db="EMBL/GenBank/DDBJ databases">
        <authorList>
            <person name="McIlroy S.J."/>
            <person name="Karst S.M."/>
            <person name="Albertsen M."/>
        </authorList>
    </citation>
    <scope>NUCLEOTIDE SEQUENCE [LARGE SCALE GENOMIC DNA]</scope>
</reference>
<name>A0A1A8XTX8_9PROT</name>
<gene>
    <name evidence="1" type="ORF">ACCAA_550027</name>
</gene>
<dbReference type="RefSeq" id="WP_186408118.1">
    <property type="nucleotide sequence ID" value="NZ_FLQX01000133.1"/>
</dbReference>
<dbReference type="EMBL" id="FLQX01000133">
    <property type="protein sequence ID" value="SBT08191.1"/>
    <property type="molecule type" value="Genomic_DNA"/>
</dbReference>
<dbReference type="AlphaFoldDB" id="A0A1A8XTX8"/>
<accession>A0A1A8XTX8</accession>
<proteinExistence type="predicted"/>